<dbReference type="EMBL" id="PTIX01000004">
    <property type="protein sequence ID" value="PPK68807.1"/>
    <property type="molecule type" value="Genomic_DNA"/>
</dbReference>
<dbReference type="SUPFAM" id="SSF56801">
    <property type="entry name" value="Acetyl-CoA synthetase-like"/>
    <property type="match status" value="1"/>
</dbReference>
<dbReference type="InterPro" id="IPR020806">
    <property type="entry name" value="PKS_PP-bd"/>
</dbReference>
<dbReference type="FunFam" id="3.40.50.980:FF:000001">
    <property type="entry name" value="Non-ribosomal peptide synthetase"/>
    <property type="match status" value="1"/>
</dbReference>
<feature type="domain" description="Carrier" evidence="4">
    <location>
        <begin position="974"/>
        <end position="1049"/>
    </location>
</feature>
<dbReference type="CDD" id="cd19543">
    <property type="entry name" value="DCL_NRPS"/>
    <property type="match status" value="1"/>
</dbReference>
<evidence type="ECO:0000259" key="4">
    <source>
        <dbReference type="PROSITE" id="PS50075"/>
    </source>
</evidence>
<dbReference type="Gene3D" id="3.40.50.980">
    <property type="match status" value="2"/>
</dbReference>
<dbReference type="InterPro" id="IPR045851">
    <property type="entry name" value="AMP-bd_C_sf"/>
</dbReference>
<sequence>MTRQEEQIVTVDDTRAKPRSSVEDVWPLSPLQEGMLYHSALDTDGLDTYTVQTVYGIDGPLDAARLRASWQALVARHAALRACFRYVSGARMVQVIARDAEIPWRETDLSGLPEDIADGEVDRLAAAELADRLRIDAAPLTKLHLVRLAPDRHRLVHTLHHVLVDGWSMPIIHRELAAIYAAGGDASGLPDTVSYRDYLAWLARQDKEAAKAAWRAELSGVDTPTTVASVDPTRVPDIDTAIVELPEELTEGLARLARGQGLTLNTVVQGAWAVVLAHLAGRTDVVFGATASGRPAELPGVESMVGQLLNTLPVRVRLDGARRAVDLFADLQRTQSALMAHQHLGLQEVQTAAGPGASFDTLVIYENFPRKGLGRPEGGGLALLPVKRGRNSSHYPLTLITGPGDRMPLILDYDQGVFDRTAAESVVGSLARVLARLVAEPDVLIGRLTLLSEAERALVVDEWNATEGPVPGDSVVELFARRVAAAPDAVAITDAAGADLTYAEVDRASNRLATHLAGRGVGRGDRVGVAMERSPDLLITFLAIWKAGAAYVPVDVEYPAERIAFILADSEISLVVCTGATSGVVPDGAIVLDAPDTRAAIDGSAATVSGVPIGADDLAYVMYTSGSTGVPKGVAIPHGAVAGLAGDAGWQLGPDDGVLMHATHVFDPSLYAMWVPLVTGGRVLLTEPGILDAGGVRQAVARGATAVHLTAGTFRALAETSPECFTGLVEIGTGGDVVPAQSVANLRRAQPDLRVRNTYGPTETTLCATWLPIEPGDVVERELPIGHPMANRMIYILDAFLRPVAPGVAGELYIAGTGLARGYLAKPGLTAERFVACPFRAGERMYRTGDLARWTRDGEVVFLGRTDEQVKIRGYRVELGEVEAALAAQPGVVEAVVLAREDQPGEKRLVGYVVSDGGDAGPEEIRRQLGLALPEYMVPIAVVLLAGLPVTPNGKVDRRALPAPDLAGRASDKSPESEAEKVLCALFAEILGVERVGVDDAFHDLGGSSALAMRLIARIREELGADLPVRQLFSSPTPAGVARALAAKSRPALEAAERPERVPPTARQFRAWLLAQPGEETAGHHIVVALRLRGRLDVPALAAALGDVAARHEIFRTSFPGHGQHVHQHVHDTLTVDLTATPVTEDDLAGALAERRDQVFDLTRDVPWRCDLFALSEKEHVLQLRVHRILADDDSVDVFFRDLAAAYGARREGRVPQRAPLALQFADYAIWERRLLADEREPGSLINEQLVFWRDALAGVDGETVLPVDRPRSAVPSRRAGAVALRLGAEPHARLLAAVDSTAADTYQVVHAALAVLLAALGAGHDLVIGTTLPRDEDLIDLEPMIGPFARPLPLRTDLSGDPTFLEVLTRVQEAVQAAQEHPDVPFERIAELLDLPASLSRHPVFQVGLRVLEEDLAGWGATELPGLRSDVESAGHETTELDLAFRLTERRDDDDNEDGIDGTLHYAADLFDRDTAESVARRLVRVLEQVAADPTRRIGELDVFLDDTERARPPIAPARWSGAAPAAVTDLVGDGPLGALLLDDRLRPVVPGGVGTLYVTGEAVDAGDLPTVPCPFGTPGHQMLNTGLLARKTSAKKLVVVGERRRSSASVKTGDYEILLPLQAGGGRPPLFCVHASGGLSWNYAPLVRHLPPDQPVYGVQARGLARTEPLPGSVDEMARDYLAQIRAVQPNGPYHLLGWSLGGRIAQAMAKLIEADGEQVGLLALLDAYPVYMGRKATGTPSEEAAREEDALEKRNQQDLELAGQLVQGAGARARLEAVMRNLWDVGPGHTAEPFAGDVLLFVATVDRPAHLPVEVATASWTAYTSGTIESHEIETDHYQMVQPAAMAQIGAIVAEKLRSRPESERTQR</sequence>
<dbReference type="SMART" id="SM00823">
    <property type="entry name" value="PKS_PP"/>
    <property type="match status" value="1"/>
</dbReference>
<dbReference type="Gene3D" id="3.40.50.1820">
    <property type="entry name" value="alpha/beta hydrolase"/>
    <property type="match status" value="1"/>
</dbReference>
<keyword evidence="3" id="KW-0597">Phosphoprotein</keyword>
<dbReference type="InterPro" id="IPR009081">
    <property type="entry name" value="PP-bd_ACP"/>
</dbReference>
<dbReference type="InterPro" id="IPR001031">
    <property type="entry name" value="Thioesterase"/>
</dbReference>
<dbReference type="InterPro" id="IPR029058">
    <property type="entry name" value="AB_hydrolase_fold"/>
</dbReference>
<comment type="caution">
    <text evidence="5">The sequence shown here is derived from an EMBL/GenBank/DDBJ whole genome shotgun (WGS) entry which is preliminary data.</text>
</comment>
<dbReference type="Pfam" id="PF00668">
    <property type="entry name" value="Condensation"/>
    <property type="match status" value="2"/>
</dbReference>
<comment type="cofactor">
    <cofactor evidence="1">
        <name>pantetheine 4'-phosphate</name>
        <dbReference type="ChEBI" id="CHEBI:47942"/>
    </cofactor>
</comment>
<dbReference type="FunFam" id="1.10.1200.10:FF:000016">
    <property type="entry name" value="Non-ribosomal peptide synthase"/>
    <property type="match status" value="1"/>
</dbReference>
<proteinExistence type="predicted"/>
<dbReference type="InterPro" id="IPR020802">
    <property type="entry name" value="TesA-like"/>
</dbReference>
<dbReference type="InterPro" id="IPR001242">
    <property type="entry name" value="Condensation_dom"/>
</dbReference>
<evidence type="ECO:0000313" key="6">
    <source>
        <dbReference type="Proteomes" id="UP000239203"/>
    </source>
</evidence>
<evidence type="ECO:0000256" key="1">
    <source>
        <dbReference type="ARBA" id="ARBA00001957"/>
    </source>
</evidence>
<dbReference type="PANTHER" id="PTHR45527:SF1">
    <property type="entry name" value="FATTY ACID SYNTHASE"/>
    <property type="match status" value="1"/>
</dbReference>
<dbReference type="GO" id="GO:0008610">
    <property type="term" value="P:lipid biosynthetic process"/>
    <property type="evidence" value="ECO:0007669"/>
    <property type="project" value="UniProtKB-ARBA"/>
</dbReference>
<dbReference type="Pfam" id="PF00501">
    <property type="entry name" value="AMP-binding"/>
    <property type="match status" value="1"/>
</dbReference>
<dbReference type="GO" id="GO:0003824">
    <property type="term" value="F:catalytic activity"/>
    <property type="evidence" value="ECO:0007669"/>
    <property type="project" value="InterPro"/>
</dbReference>
<dbReference type="InterPro" id="IPR010071">
    <property type="entry name" value="AA_adenyl_dom"/>
</dbReference>
<dbReference type="PANTHER" id="PTHR45527">
    <property type="entry name" value="NONRIBOSOMAL PEPTIDE SYNTHETASE"/>
    <property type="match status" value="1"/>
</dbReference>
<dbReference type="InterPro" id="IPR000873">
    <property type="entry name" value="AMP-dep_synth/lig_dom"/>
</dbReference>
<dbReference type="GO" id="GO:0043041">
    <property type="term" value="P:amino acid activation for nonribosomal peptide biosynthetic process"/>
    <property type="evidence" value="ECO:0007669"/>
    <property type="project" value="TreeGrafter"/>
</dbReference>
<evidence type="ECO:0000256" key="3">
    <source>
        <dbReference type="ARBA" id="ARBA00022553"/>
    </source>
</evidence>
<keyword evidence="6" id="KW-1185">Reference proteome</keyword>
<organism evidence="5 6">
    <name type="scientific">Actinokineospora auranticolor</name>
    <dbReference type="NCBI Taxonomy" id="155976"/>
    <lineage>
        <taxon>Bacteria</taxon>
        <taxon>Bacillati</taxon>
        <taxon>Actinomycetota</taxon>
        <taxon>Actinomycetes</taxon>
        <taxon>Pseudonocardiales</taxon>
        <taxon>Pseudonocardiaceae</taxon>
        <taxon>Actinokineospora</taxon>
    </lineage>
</organism>
<evidence type="ECO:0000313" key="5">
    <source>
        <dbReference type="EMBL" id="PPK68807.1"/>
    </source>
</evidence>
<protein>
    <submittedName>
        <fullName evidence="5">Nonribosomal peptide synthetase CepC</fullName>
    </submittedName>
</protein>
<gene>
    <name evidence="5" type="ORF">CLV40_10451</name>
</gene>
<name>A0A2S6GUD6_9PSEU</name>
<reference evidence="5 6" key="1">
    <citation type="submission" date="2018-02" db="EMBL/GenBank/DDBJ databases">
        <title>Genomic Encyclopedia of Archaeal and Bacterial Type Strains, Phase II (KMG-II): from individual species to whole genera.</title>
        <authorList>
            <person name="Goeker M."/>
        </authorList>
    </citation>
    <scope>NUCLEOTIDE SEQUENCE [LARGE SCALE GENOMIC DNA]</scope>
    <source>
        <strain evidence="5 6">YU 961-1</strain>
    </source>
</reference>
<dbReference type="PROSITE" id="PS00455">
    <property type="entry name" value="AMP_BINDING"/>
    <property type="match status" value="1"/>
</dbReference>
<dbReference type="Gene3D" id="3.30.300.30">
    <property type="match status" value="1"/>
</dbReference>
<dbReference type="Pfam" id="PF00550">
    <property type="entry name" value="PP-binding"/>
    <property type="match status" value="1"/>
</dbReference>
<dbReference type="Gene3D" id="3.30.559.10">
    <property type="entry name" value="Chloramphenicol acetyltransferase-like domain"/>
    <property type="match status" value="2"/>
</dbReference>
<dbReference type="FunFam" id="3.30.300.30:FF:000010">
    <property type="entry name" value="Enterobactin synthetase component F"/>
    <property type="match status" value="1"/>
</dbReference>
<dbReference type="PROSITE" id="PS50075">
    <property type="entry name" value="CARRIER"/>
    <property type="match status" value="1"/>
</dbReference>
<dbReference type="NCBIfam" id="TIGR01733">
    <property type="entry name" value="AA-adenyl-dom"/>
    <property type="match status" value="1"/>
</dbReference>
<dbReference type="GO" id="GO:0031177">
    <property type="term" value="F:phosphopantetheine binding"/>
    <property type="evidence" value="ECO:0007669"/>
    <property type="project" value="InterPro"/>
</dbReference>
<dbReference type="GO" id="GO:0044550">
    <property type="term" value="P:secondary metabolite biosynthetic process"/>
    <property type="evidence" value="ECO:0007669"/>
    <property type="project" value="TreeGrafter"/>
</dbReference>
<dbReference type="SUPFAM" id="SSF52777">
    <property type="entry name" value="CoA-dependent acyltransferases"/>
    <property type="match status" value="4"/>
</dbReference>
<dbReference type="Gene3D" id="2.30.38.10">
    <property type="entry name" value="Luciferase, Domain 3"/>
    <property type="match status" value="1"/>
</dbReference>
<dbReference type="Proteomes" id="UP000239203">
    <property type="component" value="Unassembled WGS sequence"/>
</dbReference>
<dbReference type="CDD" id="cd12117">
    <property type="entry name" value="A_NRPS_Srf_like"/>
    <property type="match status" value="1"/>
</dbReference>
<dbReference type="Pfam" id="PF00975">
    <property type="entry name" value="Thioesterase"/>
    <property type="match status" value="1"/>
</dbReference>
<evidence type="ECO:0000256" key="2">
    <source>
        <dbReference type="ARBA" id="ARBA00022450"/>
    </source>
</evidence>
<keyword evidence="2" id="KW-0596">Phosphopantetheine</keyword>
<dbReference type="GO" id="GO:0072330">
    <property type="term" value="P:monocarboxylic acid biosynthetic process"/>
    <property type="evidence" value="ECO:0007669"/>
    <property type="project" value="UniProtKB-ARBA"/>
</dbReference>
<dbReference type="InterPro" id="IPR020845">
    <property type="entry name" value="AMP-binding_CS"/>
</dbReference>
<dbReference type="InterPro" id="IPR023213">
    <property type="entry name" value="CAT-like_dom_sf"/>
</dbReference>
<dbReference type="InterPro" id="IPR025110">
    <property type="entry name" value="AMP-bd_C"/>
</dbReference>
<dbReference type="SMART" id="SM00824">
    <property type="entry name" value="PKS_TE"/>
    <property type="match status" value="1"/>
</dbReference>
<dbReference type="Gene3D" id="1.10.1200.10">
    <property type="entry name" value="ACP-like"/>
    <property type="match status" value="1"/>
</dbReference>
<dbReference type="Pfam" id="PF13193">
    <property type="entry name" value="AMP-binding_C"/>
    <property type="match status" value="1"/>
</dbReference>
<dbReference type="GO" id="GO:0005829">
    <property type="term" value="C:cytosol"/>
    <property type="evidence" value="ECO:0007669"/>
    <property type="project" value="TreeGrafter"/>
</dbReference>
<dbReference type="Gene3D" id="3.30.559.30">
    <property type="entry name" value="Nonribosomal peptide synthetase, condensation domain"/>
    <property type="match status" value="2"/>
</dbReference>
<dbReference type="SUPFAM" id="SSF53474">
    <property type="entry name" value="alpha/beta-Hydrolases"/>
    <property type="match status" value="1"/>
</dbReference>
<accession>A0A2S6GUD6</accession>
<dbReference type="FunFam" id="2.30.38.10:FF:000001">
    <property type="entry name" value="Non-ribosomal peptide synthetase PvdI"/>
    <property type="match status" value="1"/>
</dbReference>
<dbReference type="InterPro" id="IPR036736">
    <property type="entry name" value="ACP-like_sf"/>
</dbReference>
<dbReference type="SUPFAM" id="SSF47336">
    <property type="entry name" value="ACP-like"/>
    <property type="match status" value="1"/>
</dbReference>